<keyword evidence="1" id="KW-0472">Membrane</keyword>
<name>A0A377VAK5_KLEPN</name>
<dbReference type="AlphaFoldDB" id="A0A377VAK5"/>
<evidence type="ECO:0000313" key="2">
    <source>
        <dbReference type="EMBL" id="STT05229.1"/>
    </source>
</evidence>
<organism evidence="2 3">
    <name type="scientific">Klebsiella pneumoniae</name>
    <dbReference type="NCBI Taxonomy" id="573"/>
    <lineage>
        <taxon>Bacteria</taxon>
        <taxon>Pseudomonadati</taxon>
        <taxon>Pseudomonadota</taxon>
        <taxon>Gammaproteobacteria</taxon>
        <taxon>Enterobacterales</taxon>
        <taxon>Enterobacteriaceae</taxon>
        <taxon>Klebsiella/Raoultella group</taxon>
        <taxon>Klebsiella</taxon>
        <taxon>Klebsiella pneumoniae complex</taxon>
    </lineage>
</organism>
<dbReference type="EMBL" id="UGKT01000001">
    <property type="protein sequence ID" value="STT05229.1"/>
    <property type="molecule type" value="Genomic_DNA"/>
</dbReference>
<keyword evidence="1" id="KW-1133">Transmembrane helix</keyword>
<feature type="transmembrane region" description="Helical" evidence="1">
    <location>
        <begin position="7"/>
        <end position="29"/>
    </location>
</feature>
<dbReference type="Proteomes" id="UP000255518">
    <property type="component" value="Unassembled WGS sequence"/>
</dbReference>
<gene>
    <name evidence="2" type="ORF">NCTC13443_05161</name>
</gene>
<accession>A0A377VAK5</accession>
<evidence type="ECO:0000313" key="3">
    <source>
        <dbReference type="Proteomes" id="UP000255518"/>
    </source>
</evidence>
<keyword evidence="1" id="KW-0812">Transmembrane</keyword>
<sequence length="35" mass="3967">MNAVMGCVLLVGVIFVMLNLLSDMLYQFFDPRTKS</sequence>
<reference evidence="2 3" key="1">
    <citation type="submission" date="2018-06" db="EMBL/GenBank/DDBJ databases">
        <authorList>
            <consortium name="Pathogen Informatics"/>
            <person name="Doyle S."/>
        </authorList>
    </citation>
    <scope>NUCLEOTIDE SEQUENCE [LARGE SCALE GENOMIC DNA]</scope>
    <source>
        <strain evidence="2 3">NCTC13443</strain>
    </source>
</reference>
<proteinExistence type="predicted"/>
<protein>
    <submittedName>
        <fullName evidence="2">Dipeptide transport system permease DppB</fullName>
    </submittedName>
</protein>
<evidence type="ECO:0000256" key="1">
    <source>
        <dbReference type="SAM" id="Phobius"/>
    </source>
</evidence>